<sequence length="94" mass="9628">MQSSIAFADIPLAVKGGGHTLCAGAASIVGGILSDTRNLTCAQVDPWTTIASIGADERWRSIHETPGAQELAVAGERVPKAAVGGLITGRFLDL</sequence>
<comment type="caution">
    <text evidence="1">The sequence shown here is derived from an EMBL/GenBank/DDBJ whole genome shotgun (WGS) entry which is preliminary data.</text>
</comment>
<dbReference type="SUPFAM" id="SSF56176">
    <property type="entry name" value="FAD-binding/transporter-associated domain-like"/>
    <property type="match status" value="1"/>
</dbReference>
<reference evidence="1" key="1">
    <citation type="submission" date="2020-02" db="EMBL/GenBank/DDBJ databases">
        <authorList>
            <person name="Palmer J.M."/>
        </authorList>
    </citation>
    <scope>NUCLEOTIDE SEQUENCE</scope>
    <source>
        <strain evidence="1">EPUS1.4</strain>
        <tissue evidence="1">Thallus</tissue>
    </source>
</reference>
<evidence type="ECO:0000313" key="1">
    <source>
        <dbReference type="EMBL" id="KAF7514279.1"/>
    </source>
</evidence>
<accession>A0A8H7AVH2</accession>
<evidence type="ECO:0008006" key="3">
    <source>
        <dbReference type="Google" id="ProtNLM"/>
    </source>
</evidence>
<evidence type="ECO:0000313" key="2">
    <source>
        <dbReference type="Proteomes" id="UP000606974"/>
    </source>
</evidence>
<dbReference type="InterPro" id="IPR016169">
    <property type="entry name" value="FAD-bd_PCMH_sub2"/>
</dbReference>
<name>A0A8H7AVH2_9EURO</name>
<dbReference type="Proteomes" id="UP000606974">
    <property type="component" value="Unassembled WGS sequence"/>
</dbReference>
<dbReference type="InterPro" id="IPR036318">
    <property type="entry name" value="FAD-bd_PCMH-like_sf"/>
</dbReference>
<organism evidence="1 2">
    <name type="scientific">Endocarpon pusillum</name>
    <dbReference type="NCBI Taxonomy" id="364733"/>
    <lineage>
        <taxon>Eukaryota</taxon>
        <taxon>Fungi</taxon>
        <taxon>Dikarya</taxon>
        <taxon>Ascomycota</taxon>
        <taxon>Pezizomycotina</taxon>
        <taxon>Eurotiomycetes</taxon>
        <taxon>Chaetothyriomycetidae</taxon>
        <taxon>Verrucariales</taxon>
        <taxon>Verrucariaceae</taxon>
        <taxon>Endocarpon</taxon>
    </lineage>
</organism>
<dbReference type="Gene3D" id="3.30.465.10">
    <property type="match status" value="1"/>
</dbReference>
<dbReference type="AlphaFoldDB" id="A0A8H7AVH2"/>
<keyword evidence="2" id="KW-1185">Reference proteome</keyword>
<dbReference type="GO" id="GO:0050660">
    <property type="term" value="F:flavin adenine dinucleotide binding"/>
    <property type="evidence" value="ECO:0007669"/>
    <property type="project" value="InterPro"/>
</dbReference>
<protein>
    <recommendedName>
        <fullName evidence="3">FAD linked oxidase N-terminal domain-containing protein</fullName>
    </recommendedName>
</protein>
<gene>
    <name evidence="1" type="ORF">GJ744_000049</name>
</gene>
<dbReference type="OrthoDB" id="2151789at2759"/>
<proteinExistence type="predicted"/>
<dbReference type="EMBL" id="JAACFV010000001">
    <property type="protein sequence ID" value="KAF7514279.1"/>
    <property type="molecule type" value="Genomic_DNA"/>
</dbReference>